<evidence type="ECO:0000256" key="2">
    <source>
        <dbReference type="ARBA" id="ARBA00008156"/>
    </source>
</evidence>
<feature type="domain" description="Pyrrolo-quinoline quinone repeat" evidence="6">
    <location>
        <begin position="91"/>
        <end position="213"/>
    </location>
</feature>
<keyword evidence="3" id="KW-0560">Oxidoreductase</keyword>
<proteinExistence type="inferred from homology"/>
<feature type="region of interest" description="Disordered" evidence="4">
    <location>
        <begin position="539"/>
        <end position="563"/>
    </location>
</feature>
<dbReference type="Gene3D" id="2.140.10.10">
    <property type="entry name" value="Quinoprotein alcohol dehydrogenase-like superfamily"/>
    <property type="match status" value="1"/>
</dbReference>
<comment type="cofactor">
    <cofactor evidence="1">
        <name>pyrroloquinoline quinone</name>
        <dbReference type="ChEBI" id="CHEBI:58442"/>
    </cofactor>
</comment>
<dbReference type="SUPFAM" id="SSF50998">
    <property type="entry name" value="Quinoprotein alcohol dehydrogenase-like"/>
    <property type="match status" value="1"/>
</dbReference>
<evidence type="ECO:0000256" key="3">
    <source>
        <dbReference type="ARBA" id="ARBA00023002"/>
    </source>
</evidence>
<evidence type="ECO:0000259" key="5">
    <source>
        <dbReference type="Pfam" id="PF01011"/>
    </source>
</evidence>
<dbReference type="InterPro" id="IPR011047">
    <property type="entry name" value="Quinoprotein_ADH-like_sf"/>
</dbReference>
<dbReference type="Pfam" id="PF01011">
    <property type="entry name" value="PQQ"/>
    <property type="match status" value="1"/>
</dbReference>
<dbReference type="PANTHER" id="PTHR32303">
    <property type="entry name" value="QUINOPROTEIN ALCOHOL DEHYDROGENASE (CYTOCHROME C)"/>
    <property type="match status" value="1"/>
</dbReference>
<protein>
    <submittedName>
        <fullName evidence="7">Quinoprotein ethanol dehydrogenase</fullName>
    </submittedName>
</protein>
<evidence type="ECO:0000256" key="1">
    <source>
        <dbReference type="ARBA" id="ARBA00001931"/>
    </source>
</evidence>
<dbReference type="SMART" id="SM00564">
    <property type="entry name" value="PQQ"/>
    <property type="match status" value="6"/>
</dbReference>
<dbReference type="PANTHER" id="PTHR32303:SF10">
    <property type="entry name" value="OUTER MEMBRANE PROTEIN ASSEMBLY FACTOR BAMB"/>
    <property type="match status" value="1"/>
</dbReference>
<sequence>MRLNQIRSGHFTGRSLLAVAVGATLVVALYSGGERTQPAASTSTARTSGNTAAVQTTGHGGARTWSAPNGDKASTRRVRSPIDSASVTKLRQVWSVPLRGPADRWAGSYAATPVVAGGVVYTQDLGSNVYAIDLRTGRLLWTKVYDSPSAGPNGVNVTEGKVYGATASTVFALDARTGAEVWSKKLIRNDKEGIDMAPGINNGTVYISTVPGNLNRFYAGDGVGVLWALDAATGRTKWKFDTVPTDLWGNPAVNSGGGLWYPPSFDSAGDLYLAVSNPGPFVGTPEYPWGSSRPGPNLYTNSIVKLNAKNGRVIWYNQALPHDIYDWDLQNSPIVTRAGRRPVVLGSGKMGYVYEYDQATGKLLWKTPVGRHNGHDDDNLLALRGEYSKLPKAPFTLYPGALGGIPAPMAVDDTTVYAAVNNFSVTWTSQTPPPQFPPFNEGKGELVAIDLVTGAIKWKHDFDQSPYGGTTVTNDLVFTTTLDGTVHALDTGTGQVAWQAKLPAGSNSPVAVSGDTLLAAGGWPQKAGEKAEIVAYRLGRGAPTPAPTVTPAAPPAPGAPSPR</sequence>
<dbReference type="GO" id="GO:0016491">
    <property type="term" value="F:oxidoreductase activity"/>
    <property type="evidence" value="ECO:0007669"/>
    <property type="project" value="UniProtKB-KW"/>
</dbReference>
<feature type="compositionally biased region" description="Polar residues" evidence="4">
    <location>
        <begin position="38"/>
        <end position="57"/>
    </location>
</feature>
<reference evidence="7" key="1">
    <citation type="journal article" date="2014" name="Int. J. Syst. Evol. Microbiol.">
        <title>Complete genome sequence of Corynebacterium casei LMG S-19264T (=DSM 44701T), isolated from a smear-ripened cheese.</title>
        <authorList>
            <consortium name="US DOE Joint Genome Institute (JGI-PGF)"/>
            <person name="Walter F."/>
            <person name="Albersmeier A."/>
            <person name="Kalinowski J."/>
            <person name="Ruckert C."/>
        </authorList>
    </citation>
    <scope>NUCLEOTIDE SEQUENCE</scope>
    <source>
        <strain evidence="7">VKM Ac-2007</strain>
    </source>
</reference>
<dbReference type="EMBL" id="BSEV01000015">
    <property type="protein sequence ID" value="GLK12325.1"/>
    <property type="molecule type" value="Genomic_DNA"/>
</dbReference>
<comment type="caution">
    <text evidence="7">The sequence shown here is derived from an EMBL/GenBank/DDBJ whole genome shotgun (WGS) entry which is preliminary data.</text>
</comment>
<accession>A0A9W6MFQ8</accession>
<evidence type="ECO:0000259" key="6">
    <source>
        <dbReference type="Pfam" id="PF13360"/>
    </source>
</evidence>
<reference evidence="7" key="2">
    <citation type="submission" date="2023-01" db="EMBL/GenBank/DDBJ databases">
        <authorList>
            <person name="Sun Q."/>
            <person name="Evtushenko L."/>
        </authorList>
    </citation>
    <scope>NUCLEOTIDE SEQUENCE</scope>
    <source>
        <strain evidence="7">VKM Ac-2007</strain>
    </source>
</reference>
<evidence type="ECO:0000313" key="7">
    <source>
        <dbReference type="EMBL" id="GLK12325.1"/>
    </source>
</evidence>
<keyword evidence="8" id="KW-1185">Reference proteome</keyword>
<dbReference type="InterPro" id="IPR002372">
    <property type="entry name" value="PQQ_rpt_dom"/>
</dbReference>
<dbReference type="Pfam" id="PF13360">
    <property type="entry name" value="PQQ_2"/>
    <property type="match status" value="1"/>
</dbReference>
<dbReference type="RefSeq" id="WP_271220653.1">
    <property type="nucleotide sequence ID" value="NZ_BAAAVD010000004.1"/>
</dbReference>
<evidence type="ECO:0000256" key="4">
    <source>
        <dbReference type="SAM" id="MobiDB-lite"/>
    </source>
</evidence>
<dbReference type="InterPro" id="IPR018391">
    <property type="entry name" value="PQQ_b-propeller_rpt"/>
</dbReference>
<dbReference type="AlphaFoldDB" id="A0A9W6MFQ8"/>
<gene>
    <name evidence="7" type="primary">exaA</name>
    <name evidence="7" type="ORF">GCM10017600_57340</name>
</gene>
<organism evidence="7 8">
    <name type="scientific">Streptosporangium carneum</name>
    <dbReference type="NCBI Taxonomy" id="47481"/>
    <lineage>
        <taxon>Bacteria</taxon>
        <taxon>Bacillati</taxon>
        <taxon>Actinomycetota</taxon>
        <taxon>Actinomycetes</taxon>
        <taxon>Streptosporangiales</taxon>
        <taxon>Streptosporangiaceae</taxon>
        <taxon>Streptosporangium</taxon>
    </lineage>
</organism>
<feature type="region of interest" description="Disordered" evidence="4">
    <location>
        <begin position="36"/>
        <end position="80"/>
    </location>
</feature>
<evidence type="ECO:0000313" key="8">
    <source>
        <dbReference type="Proteomes" id="UP001143474"/>
    </source>
</evidence>
<feature type="compositionally biased region" description="Pro residues" evidence="4">
    <location>
        <begin position="544"/>
        <end position="563"/>
    </location>
</feature>
<feature type="domain" description="Pyrrolo-quinoline quinone repeat" evidence="5">
    <location>
        <begin position="217"/>
        <end position="366"/>
    </location>
</feature>
<comment type="similarity">
    <text evidence="2">Belongs to the bacterial PQQ dehydrogenase family.</text>
</comment>
<name>A0A9W6MFQ8_9ACTN</name>
<dbReference type="Proteomes" id="UP001143474">
    <property type="component" value="Unassembled WGS sequence"/>
</dbReference>